<organism evidence="1 2">
    <name type="scientific">Clostridium cylindrosporum DSM 605</name>
    <dbReference type="NCBI Taxonomy" id="1121307"/>
    <lineage>
        <taxon>Bacteria</taxon>
        <taxon>Bacillati</taxon>
        <taxon>Bacillota</taxon>
        <taxon>Clostridia</taxon>
        <taxon>Eubacteriales</taxon>
        <taxon>Clostridiaceae</taxon>
        <taxon>Clostridium</taxon>
    </lineage>
</organism>
<keyword evidence="2" id="KW-1185">Reference proteome</keyword>
<dbReference type="RefSeq" id="WP_048569397.1">
    <property type="nucleotide sequence ID" value="NZ_LFVU01000003.1"/>
</dbReference>
<dbReference type="STRING" id="1121307.CLCY_7c00580"/>
<name>A0A0J8G5X9_CLOCY</name>
<evidence type="ECO:0000313" key="2">
    <source>
        <dbReference type="Proteomes" id="UP000036756"/>
    </source>
</evidence>
<dbReference type="OrthoDB" id="2941457at2"/>
<dbReference type="AlphaFoldDB" id="A0A0J8G5X9"/>
<dbReference type="PATRIC" id="fig|1121307.3.peg.2340"/>
<gene>
    <name evidence="1" type="ORF">CLCY_7c00580</name>
</gene>
<proteinExistence type="predicted"/>
<dbReference type="Proteomes" id="UP000036756">
    <property type="component" value="Unassembled WGS sequence"/>
</dbReference>
<accession>A0A0J8G5X9</accession>
<protein>
    <submittedName>
        <fullName evidence="1">Phage tail protein X</fullName>
    </submittedName>
</protein>
<dbReference type="EMBL" id="LFVU01000003">
    <property type="protein sequence ID" value="KMT23011.1"/>
    <property type="molecule type" value="Genomic_DNA"/>
</dbReference>
<evidence type="ECO:0000313" key="1">
    <source>
        <dbReference type="EMBL" id="KMT23011.1"/>
    </source>
</evidence>
<reference evidence="1 2" key="1">
    <citation type="submission" date="2015-06" db="EMBL/GenBank/DDBJ databases">
        <title>Draft genome sequence of the purine-degrading Clostridium cylindrosporum HC-1 (DSM 605).</title>
        <authorList>
            <person name="Poehlein A."/>
            <person name="Schiel-Bengelsdorf B."/>
            <person name="Bengelsdorf F."/>
            <person name="Daniel R."/>
            <person name="Duerre P."/>
        </authorList>
    </citation>
    <scope>NUCLEOTIDE SEQUENCE [LARGE SCALE GENOMIC DNA]</scope>
    <source>
        <strain evidence="1 2">DSM 605</strain>
    </source>
</reference>
<comment type="caution">
    <text evidence="1">The sequence shown here is derived from an EMBL/GenBank/DDBJ whole genome shotgun (WGS) entry which is preliminary data.</text>
</comment>
<sequence length="72" mass="8404">MEDNTYYEYETLEGDTWDSISLDFFDDENYVSEIMAMNPEYISILIFSEGVILKIPALEKVDESSLPPWKRG</sequence>